<comment type="caution">
    <text evidence="1">The sequence shown here is derived from an EMBL/GenBank/DDBJ whole genome shotgun (WGS) entry which is preliminary data.</text>
</comment>
<proteinExistence type="predicted"/>
<name>A0ABY2NEP8_9LEPT</name>
<sequence length="148" mass="17215">MNRSLLALNTLILSLVLNCDLQNALLVVDIPEVSKLTRSEIEKKYGQPIHVAHDKSIKYEQVYYSINDNEVYIEFDKNKPVWIFMQNPKKVKFDPNPLVFFNLNAYDPYFSNKVTKRWKNIPGFLEVNAVTNQNGGLTQISFNISRKF</sequence>
<evidence type="ECO:0000313" key="1">
    <source>
        <dbReference type="EMBL" id="TGM22817.1"/>
    </source>
</evidence>
<evidence type="ECO:0008006" key="3">
    <source>
        <dbReference type="Google" id="ProtNLM"/>
    </source>
</evidence>
<accession>A0ABY2NEP8</accession>
<reference evidence="2" key="1">
    <citation type="journal article" date="2019" name="PLoS Negl. Trop. Dis.">
        <title>Revisiting the worldwide diversity of Leptospira species in the environment.</title>
        <authorList>
            <person name="Vincent A.T."/>
            <person name="Schiettekatte O."/>
            <person name="Bourhy P."/>
            <person name="Veyrier F.J."/>
            <person name="Picardeau M."/>
        </authorList>
    </citation>
    <scope>NUCLEOTIDE SEQUENCE [LARGE SCALE GENOMIC DNA]</scope>
    <source>
        <strain evidence="2">201702406</strain>
    </source>
</reference>
<evidence type="ECO:0000313" key="2">
    <source>
        <dbReference type="Proteomes" id="UP000298057"/>
    </source>
</evidence>
<dbReference type="RefSeq" id="WP_135626713.1">
    <property type="nucleotide sequence ID" value="NZ_RQGU01000085.1"/>
</dbReference>
<organism evidence="1 2">
    <name type="scientific">Leptospira selangorensis</name>
    <dbReference type="NCBI Taxonomy" id="2484982"/>
    <lineage>
        <taxon>Bacteria</taxon>
        <taxon>Pseudomonadati</taxon>
        <taxon>Spirochaetota</taxon>
        <taxon>Spirochaetia</taxon>
        <taxon>Leptospirales</taxon>
        <taxon>Leptospiraceae</taxon>
        <taxon>Leptospira</taxon>
    </lineage>
</organism>
<dbReference type="EMBL" id="RQGU01000085">
    <property type="protein sequence ID" value="TGM22817.1"/>
    <property type="molecule type" value="Genomic_DNA"/>
</dbReference>
<protein>
    <recommendedName>
        <fullName evidence="3">Lipoprotein</fullName>
    </recommendedName>
</protein>
<keyword evidence="2" id="KW-1185">Reference proteome</keyword>
<gene>
    <name evidence="1" type="ORF">EHQ82_06685</name>
</gene>
<dbReference type="Proteomes" id="UP000298057">
    <property type="component" value="Unassembled WGS sequence"/>
</dbReference>